<proteinExistence type="predicted"/>
<comment type="caution">
    <text evidence="1">The sequence shown here is derived from an EMBL/GenBank/DDBJ whole genome shotgun (WGS) entry which is preliminary data.</text>
</comment>
<reference evidence="1" key="1">
    <citation type="journal article" date="2014" name="Front. Microbiol.">
        <title>High frequency of phylogenetically diverse reductive dehalogenase-homologous genes in deep subseafloor sedimentary metagenomes.</title>
        <authorList>
            <person name="Kawai M."/>
            <person name="Futagami T."/>
            <person name="Toyoda A."/>
            <person name="Takaki Y."/>
            <person name="Nishi S."/>
            <person name="Hori S."/>
            <person name="Arai W."/>
            <person name="Tsubouchi T."/>
            <person name="Morono Y."/>
            <person name="Uchiyama I."/>
            <person name="Ito T."/>
            <person name="Fujiyama A."/>
            <person name="Inagaki F."/>
            <person name="Takami H."/>
        </authorList>
    </citation>
    <scope>NUCLEOTIDE SEQUENCE</scope>
    <source>
        <strain evidence="1">Expedition CK06-06</strain>
    </source>
</reference>
<name>X1LQ76_9ZZZZ</name>
<protein>
    <submittedName>
        <fullName evidence="1">Uncharacterized protein</fullName>
    </submittedName>
</protein>
<gene>
    <name evidence="1" type="ORF">S06H3_31417</name>
</gene>
<feature type="non-terminal residue" evidence="1">
    <location>
        <position position="180"/>
    </location>
</feature>
<dbReference type="AlphaFoldDB" id="X1LQ76"/>
<dbReference type="EMBL" id="BARV01018603">
    <property type="protein sequence ID" value="GAI21497.1"/>
    <property type="molecule type" value="Genomic_DNA"/>
</dbReference>
<organism evidence="1">
    <name type="scientific">marine sediment metagenome</name>
    <dbReference type="NCBI Taxonomy" id="412755"/>
    <lineage>
        <taxon>unclassified sequences</taxon>
        <taxon>metagenomes</taxon>
        <taxon>ecological metagenomes</taxon>
    </lineage>
</organism>
<evidence type="ECO:0000313" key="1">
    <source>
        <dbReference type="EMBL" id="GAI21497.1"/>
    </source>
</evidence>
<accession>X1LQ76</accession>
<sequence length="180" mass="21148">MATVNSAIAKQQISELATSNAEAIKHLKQAIAQGKHWYLALLEAVKVWDSIEEDYDDKHYRYLIANEAFDWLLLAQRLCQEVSELIPHKERINLLFFDQQPIELTKDEFKELIGNAKYRAYLNYLYGIFMERLLILTIAEEIRKKRRTAGLINEGNTINEAYQYLYGESEQELAQQFKRE</sequence>